<evidence type="ECO:0000256" key="6">
    <source>
        <dbReference type="ARBA" id="ARBA00025799"/>
    </source>
</evidence>
<keyword evidence="3 7" id="KW-1133">Transmembrane helix</keyword>
<dbReference type="GeneID" id="105851669"/>
<dbReference type="GO" id="GO:0005829">
    <property type="term" value="C:cytosol"/>
    <property type="evidence" value="ECO:0007669"/>
    <property type="project" value="GOC"/>
</dbReference>
<comment type="subcellular location">
    <subcellularLocation>
        <location evidence="1">Golgi apparatus membrane</location>
        <topology evidence="1">Multi-pass membrane protein</topology>
    </subcellularLocation>
</comment>
<evidence type="ECO:0000256" key="3">
    <source>
        <dbReference type="ARBA" id="ARBA00022989"/>
    </source>
</evidence>
<comment type="similarity">
    <text evidence="6">Belongs to the GOT1 family.</text>
</comment>
<dbReference type="InterPro" id="IPR007305">
    <property type="entry name" value="Vesicle_transpt_Got1/SFT2"/>
</dbReference>
<dbReference type="RefSeq" id="XP_073221617.1">
    <property type="nucleotide sequence ID" value="XM_073365516.1"/>
</dbReference>
<dbReference type="RefSeq" id="XP_012568607.2">
    <property type="nucleotide sequence ID" value="XM_012713153.2"/>
</dbReference>
<keyword evidence="5 7" id="KW-0472">Membrane</keyword>
<dbReference type="InterPro" id="IPR045176">
    <property type="entry name" value="Got1"/>
</dbReference>
<reference evidence="9" key="2">
    <citation type="submission" date="2025-08" db="UniProtKB">
        <authorList>
            <consortium name="RefSeq"/>
        </authorList>
    </citation>
    <scope>IDENTIFICATION</scope>
    <source>
        <tissue evidence="9">Etiolated seedlings</tissue>
    </source>
</reference>
<dbReference type="GO" id="GO:0006888">
    <property type="term" value="P:endoplasmic reticulum to Golgi vesicle-mediated transport"/>
    <property type="evidence" value="ECO:0007669"/>
    <property type="project" value="InterPro"/>
</dbReference>
<dbReference type="PANTHER" id="PTHR21493">
    <property type="entry name" value="CGI-141-RELATED/LIPASE CONTAINING PROTEIN"/>
    <property type="match status" value="1"/>
</dbReference>
<dbReference type="GO" id="GO:0000139">
    <property type="term" value="C:Golgi membrane"/>
    <property type="evidence" value="ECO:0007669"/>
    <property type="project" value="UniProtKB-SubCell"/>
</dbReference>
<keyword evidence="8" id="KW-1185">Reference proteome</keyword>
<name>A0A1S3DYN5_CICAR</name>
<evidence type="ECO:0000256" key="5">
    <source>
        <dbReference type="ARBA" id="ARBA00023136"/>
    </source>
</evidence>
<accession>A0A1S3DYN5</accession>
<dbReference type="OrthoDB" id="204784at2759"/>
<feature type="transmembrane region" description="Helical" evidence="7">
    <location>
        <begin position="12"/>
        <end position="30"/>
    </location>
</feature>
<protein>
    <submittedName>
        <fullName evidence="9">Vesicle transport protein GOT1-like</fullName>
    </submittedName>
</protein>
<dbReference type="KEGG" id="cam:105851669"/>
<reference evidence="8" key="1">
    <citation type="journal article" date="2013" name="Nat. Biotechnol.">
        <title>Draft genome sequence of chickpea (Cicer arietinum) provides a resource for trait improvement.</title>
        <authorList>
            <person name="Varshney R.K."/>
            <person name="Song C."/>
            <person name="Saxena R.K."/>
            <person name="Azam S."/>
            <person name="Yu S."/>
            <person name="Sharpe A.G."/>
            <person name="Cannon S."/>
            <person name="Baek J."/>
            <person name="Rosen B.D."/>
            <person name="Tar'an B."/>
            <person name="Millan T."/>
            <person name="Zhang X."/>
            <person name="Ramsay L.D."/>
            <person name="Iwata A."/>
            <person name="Wang Y."/>
            <person name="Nelson W."/>
            <person name="Farmer A.D."/>
            <person name="Gaur P.M."/>
            <person name="Soderlund C."/>
            <person name="Penmetsa R.V."/>
            <person name="Xu C."/>
            <person name="Bharti A.K."/>
            <person name="He W."/>
            <person name="Winter P."/>
            <person name="Zhao S."/>
            <person name="Hane J.K."/>
            <person name="Carrasquilla-Garcia N."/>
            <person name="Condie J.A."/>
            <person name="Upadhyaya H.D."/>
            <person name="Luo M.C."/>
            <person name="Thudi M."/>
            <person name="Gowda C.L."/>
            <person name="Singh N.P."/>
            <person name="Lichtenzveig J."/>
            <person name="Gali K.K."/>
            <person name="Rubio J."/>
            <person name="Nadarajan N."/>
            <person name="Dolezel J."/>
            <person name="Bansal K.C."/>
            <person name="Xu X."/>
            <person name="Edwards D."/>
            <person name="Zhang G."/>
            <person name="Kahl G."/>
            <person name="Gil J."/>
            <person name="Singh K.B."/>
            <person name="Datta S.K."/>
            <person name="Jackson S.A."/>
            <person name="Wang J."/>
            <person name="Cook D.R."/>
        </authorList>
    </citation>
    <scope>NUCLEOTIDE SEQUENCE [LARGE SCALE GENOMIC DNA]</scope>
    <source>
        <strain evidence="8">cv. CDC Frontier</strain>
    </source>
</reference>
<organism evidence="8 9">
    <name type="scientific">Cicer arietinum</name>
    <name type="common">Chickpea</name>
    <name type="synonym">Garbanzo</name>
    <dbReference type="NCBI Taxonomy" id="3827"/>
    <lineage>
        <taxon>Eukaryota</taxon>
        <taxon>Viridiplantae</taxon>
        <taxon>Streptophyta</taxon>
        <taxon>Embryophyta</taxon>
        <taxon>Tracheophyta</taxon>
        <taxon>Spermatophyta</taxon>
        <taxon>Magnoliopsida</taxon>
        <taxon>eudicotyledons</taxon>
        <taxon>Gunneridae</taxon>
        <taxon>Pentapetalae</taxon>
        <taxon>rosids</taxon>
        <taxon>fabids</taxon>
        <taxon>Fabales</taxon>
        <taxon>Fabaceae</taxon>
        <taxon>Papilionoideae</taxon>
        <taxon>50 kb inversion clade</taxon>
        <taxon>NPAAA clade</taxon>
        <taxon>Hologalegina</taxon>
        <taxon>IRL clade</taxon>
        <taxon>Cicereae</taxon>
        <taxon>Cicer</taxon>
    </lineage>
</organism>
<evidence type="ECO:0000313" key="8">
    <source>
        <dbReference type="Proteomes" id="UP000087171"/>
    </source>
</evidence>
<dbReference type="STRING" id="3827.A0A1S3DYN5"/>
<keyword evidence="4" id="KW-0333">Golgi apparatus</keyword>
<evidence type="ECO:0000256" key="1">
    <source>
        <dbReference type="ARBA" id="ARBA00004653"/>
    </source>
</evidence>
<dbReference type="PANTHER" id="PTHR21493:SF9">
    <property type="entry name" value="GOLGI TRANSPORT PROTEIN 1-RELATED"/>
    <property type="match status" value="1"/>
</dbReference>
<keyword evidence="2 7" id="KW-0812">Transmembrane</keyword>
<evidence type="ECO:0000256" key="4">
    <source>
        <dbReference type="ARBA" id="ARBA00023034"/>
    </source>
</evidence>
<dbReference type="Pfam" id="PF04178">
    <property type="entry name" value="Got1"/>
    <property type="match status" value="1"/>
</dbReference>
<sequence length="228" mass="25140">MDFFDTTDHEKYGLGLTGVGILFSLLGIIFSKILAAMGNALFICGVPLIIGLNSTMSLLMKPSNFKGIIFYAIGLFLVVIVGWPFWGMIMEGYGFFLLSSGFWPTIAGFLLKIIALGQFLQQKFFRLPRKSPSVDLVESSRANELATQMLGISITEARGNAILQEQRLAHEQDLLRLLDQLQANKDLLSNSRGMDSEAVAEEIAFIEANVAIKIQTIAEIYSQLNSHG</sequence>
<feature type="transmembrane region" description="Helical" evidence="7">
    <location>
        <begin position="68"/>
        <end position="89"/>
    </location>
</feature>
<feature type="transmembrane region" description="Helical" evidence="7">
    <location>
        <begin position="101"/>
        <end position="120"/>
    </location>
</feature>
<dbReference type="GO" id="GO:0042147">
    <property type="term" value="P:retrograde transport, endosome to Golgi"/>
    <property type="evidence" value="ECO:0007669"/>
    <property type="project" value="InterPro"/>
</dbReference>
<evidence type="ECO:0000256" key="7">
    <source>
        <dbReference type="SAM" id="Phobius"/>
    </source>
</evidence>
<dbReference type="Proteomes" id="UP000087171">
    <property type="component" value="Chromosome Ca2"/>
</dbReference>
<proteinExistence type="inferred from homology"/>
<evidence type="ECO:0000256" key="2">
    <source>
        <dbReference type="ARBA" id="ARBA00022692"/>
    </source>
</evidence>
<evidence type="ECO:0000313" key="9">
    <source>
        <dbReference type="RefSeq" id="XP_012568607.2"/>
    </source>
</evidence>
<dbReference type="AlphaFoldDB" id="A0A1S3DYN5"/>
<feature type="transmembrane region" description="Helical" evidence="7">
    <location>
        <begin position="36"/>
        <end position="56"/>
    </location>
</feature>
<gene>
    <name evidence="9" type="primary">LOC105851669</name>
</gene>